<dbReference type="EMBL" id="MFJF01000013">
    <property type="protein sequence ID" value="OGG06938.1"/>
    <property type="molecule type" value="Genomic_DNA"/>
</dbReference>
<dbReference type="InterPro" id="IPR016496">
    <property type="entry name" value="GTPase_HflX"/>
</dbReference>
<dbReference type="InterPro" id="IPR042108">
    <property type="entry name" value="GTPase_HflX_N_sf"/>
</dbReference>
<gene>
    <name evidence="8" type="ORF">A2777_03500</name>
</gene>
<dbReference type="Pfam" id="PF13167">
    <property type="entry name" value="GTP-bdg_N"/>
    <property type="match status" value="1"/>
</dbReference>
<keyword evidence="2 5" id="KW-0547">Nucleotide-binding</keyword>
<evidence type="ECO:0000313" key="8">
    <source>
        <dbReference type="EMBL" id="OGG06938.1"/>
    </source>
</evidence>
<feature type="domain" description="Hflx-type G" evidence="7">
    <location>
        <begin position="174"/>
        <end position="342"/>
    </location>
</feature>
<dbReference type="InterPro" id="IPR030394">
    <property type="entry name" value="G_HFLX_dom"/>
</dbReference>
<evidence type="ECO:0000256" key="5">
    <source>
        <dbReference type="PIRSR" id="PIRSR006809-1"/>
    </source>
</evidence>
<dbReference type="Pfam" id="PF16360">
    <property type="entry name" value="GTP-bdg_M"/>
    <property type="match status" value="1"/>
</dbReference>
<dbReference type="PIRSF" id="PIRSF006809">
    <property type="entry name" value="GTP-binding_hflX_prd"/>
    <property type="match status" value="1"/>
</dbReference>
<evidence type="ECO:0000256" key="3">
    <source>
        <dbReference type="ARBA" id="ARBA00022842"/>
    </source>
</evidence>
<dbReference type="InterPro" id="IPR032305">
    <property type="entry name" value="GTP-bd_M"/>
</dbReference>
<dbReference type="Gene3D" id="3.40.50.300">
    <property type="entry name" value="P-loop containing nucleotide triphosphate hydrolases"/>
    <property type="match status" value="1"/>
</dbReference>
<feature type="binding site" evidence="6">
    <location>
        <position position="187"/>
    </location>
    <ligand>
        <name>Mg(2+)</name>
        <dbReference type="ChEBI" id="CHEBI:18420"/>
    </ligand>
</feature>
<dbReference type="Gene3D" id="6.10.250.2860">
    <property type="match status" value="1"/>
</dbReference>
<feature type="binding site" evidence="6">
    <location>
        <position position="207"/>
    </location>
    <ligand>
        <name>Mg(2+)</name>
        <dbReference type="ChEBI" id="CHEBI:18420"/>
    </ligand>
</feature>
<evidence type="ECO:0000256" key="2">
    <source>
        <dbReference type="ARBA" id="ARBA00022741"/>
    </source>
</evidence>
<keyword evidence="1 6" id="KW-0479">Metal-binding</keyword>
<evidence type="ECO:0000256" key="4">
    <source>
        <dbReference type="ARBA" id="ARBA00023134"/>
    </source>
</evidence>
<organism evidence="8 9">
    <name type="scientific">Candidatus Gottesmanbacteria bacterium RIFCSPHIGHO2_01_FULL_40_15</name>
    <dbReference type="NCBI Taxonomy" id="1798376"/>
    <lineage>
        <taxon>Bacteria</taxon>
        <taxon>Candidatus Gottesmaniibacteriota</taxon>
    </lineage>
</organism>
<evidence type="ECO:0000256" key="6">
    <source>
        <dbReference type="PIRSR" id="PIRSR006809-2"/>
    </source>
</evidence>
<feature type="binding site" evidence="5">
    <location>
        <begin position="180"/>
        <end position="187"/>
    </location>
    <ligand>
        <name>GTP</name>
        <dbReference type="ChEBI" id="CHEBI:37565"/>
    </ligand>
</feature>
<dbReference type="Pfam" id="PF01926">
    <property type="entry name" value="MMR_HSR1"/>
    <property type="match status" value="1"/>
</dbReference>
<dbReference type="PROSITE" id="PS51705">
    <property type="entry name" value="G_HFLX"/>
    <property type="match status" value="1"/>
</dbReference>
<dbReference type="InterPro" id="IPR025121">
    <property type="entry name" value="GTPase_HflX_N"/>
</dbReference>
<feature type="binding site" evidence="5">
    <location>
        <begin position="294"/>
        <end position="297"/>
    </location>
    <ligand>
        <name>GTP</name>
        <dbReference type="ChEBI" id="CHEBI:37565"/>
    </ligand>
</feature>
<feature type="binding site" evidence="5">
    <location>
        <begin position="228"/>
        <end position="231"/>
    </location>
    <ligand>
        <name>GTP</name>
        <dbReference type="ChEBI" id="CHEBI:37565"/>
    </ligand>
</feature>
<comment type="caution">
    <text evidence="8">The sequence shown here is derived from an EMBL/GenBank/DDBJ whole genome shotgun (WGS) entry which is preliminary data.</text>
</comment>
<dbReference type="AlphaFoldDB" id="A0A1F5Z3A4"/>
<evidence type="ECO:0000313" key="9">
    <source>
        <dbReference type="Proteomes" id="UP000177354"/>
    </source>
</evidence>
<dbReference type="PRINTS" id="PR00326">
    <property type="entry name" value="GTP1OBG"/>
</dbReference>
<accession>A0A1F5Z3A4</accession>
<keyword evidence="4 5" id="KW-0342">GTP-binding</keyword>
<evidence type="ECO:0000256" key="1">
    <source>
        <dbReference type="ARBA" id="ARBA00022723"/>
    </source>
</evidence>
<protein>
    <submittedName>
        <fullName evidence="8">GTPase HflX</fullName>
    </submittedName>
</protein>
<feature type="binding site" evidence="5">
    <location>
        <begin position="205"/>
        <end position="209"/>
    </location>
    <ligand>
        <name>GTP</name>
        <dbReference type="ChEBI" id="CHEBI:37565"/>
    </ligand>
</feature>
<dbReference type="CDD" id="cd01878">
    <property type="entry name" value="HflX"/>
    <property type="match status" value="1"/>
</dbReference>
<evidence type="ECO:0000259" key="7">
    <source>
        <dbReference type="PROSITE" id="PS51705"/>
    </source>
</evidence>
<reference evidence="8 9" key="1">
    <citation type="journal article" date="2016" name="Nat. Commun.">
        <title>Thousands of microbial genomes shed light on interconnected biogeochemical processes in an aquifer system.</title>
        <authorList>
            <person name="Anantharaman K."/>
            <person name="Brown C.T."/>
            <person name="Hug L.A."/>
            <person name="Sharon I."/>
            <person name="Castelle C.J."/>
            <person name="Probst A.J."/>
            <person name="Thomas B.C."/>
            <person name="Singh A."/>
            <person name="Wilkins M.J."/>
            <person name="Karaoz U."/>
            <person name="Brodie E.L."/>
            <person name="Williams K.H."/>
            <person name="Hubbard S.S."/>
            <person name="Banfield J.F."/>
        </authorList>
    </citation>
    <scope>NUCLEOTIDE SEQUENCE [LARGE SCALE GENOMIC DNA]</scope>
</reference>
<dbReference type="GO" id="GO:0043022">
    <property type="term" value="F:ribosome binding"/>
    <property type="evidence" value="ECO:0007669"/>
    <property type="project" value="TreeGrafter"/>
</dbReference>
<sequence length="349" mass="39650">MESLIKTYGSRVYALSVQKANFPSLFGYLRKGKAQEVSEIINKEKIDIVVAKDILKHKQLNTLENQFKQINPDIQVWDKVYLILHIFDQFAQTHEANLQIKIAGLKHLGHKLMGMGSILSRQGGGIGTRGIGETNTEIMKRHWRDEIRQTSHKIKELEKNRHIQIARRKKTGALTVSLVGYTNAGKTTLFNKLTGKSGKVENKLFTTLDSEFGRLYLPEIKADILISDTIGFIKNLPPSLISAFKSTLLQTNYSDLILHLIDISDRTMENKIEAVNVVLRDIKADKINRLYVFNKIDQAHNNDRQSLKLKYSNYSPVFISSLTGEGIKNLLNMISVKIKSDLSDKQYPI</sequence>
<comment type="cofactor">
    <cofactor evidence="6">
        <name>Mg(2+)</name>
        <dbReference type="ChEBI" id="CHEBI:18420"/>
    </cofactor>
</comment>
<dbReference type="PANTHER" id="PTHR10229:SF0">
    <property type="entry name" value="GTP-BINDING PROTEIN 6-RELATED"/>
    <property type="match status" value="1"/>
</dbReference>
<dbReference type="GO" id="GO:0005525">
    <property type="term" value="F:GTP binding"/>
    <property type="evidence" value="ECO:0007669"/>
    <property type="project" value="UniProtKB-KW"/>
</dbReference>
<proteinExistence type="predicted"/>
<dbReference type="NCBIfam" id="TIGR03156">
    <property type="entry name" value="GTP_HflX"/>
    <property type="match status" value="1"/>
</dbReference>
<dbReference type="InterPro" id="IPR027417">
    <property type="entry name" value="P-loop_NTPase"/>
</dbReference>
<name>A0A1F5Z3A4_9BACT</name>
<dbReference type="SUPFAM" id="SSF52540">
    <property type="entry name" value="P-loop containing nucleoside triphosphate hydrolases"/>
    <property type="match status" value="1"/>
</dbReference>
<dbReference type="GO" id="GO:0005737">
    <property type="term" value="C:cytoplasm"/>
    <property type="evidence" value="ECO:0007669"/>
    <property type="project" value="TreeGrafter"/>
</dbReference>
<dbReference type="PANTHER" id="PTHR10229">
    <property type="entry name" value="GTP-BINDING PROTEIN HFLX"/>
    <property type="match status" value="1"/>
</dbReference>
<dbReference type="GO" id="GO:0046872">
    <property type="term" value="F:metal ion binding"/>
    <property type="evidence" value="ECO:0007669"/>
    <property type="project" value="UniProtKB-KW"/>
</dbReference>
<dbReference type="Proteomes" id="UP000177354">
    <property type="component" value="Unassembled WGS sequence"/>
</dbReference>
<keyword evidence="3 6" id="KW-0460">Magnesium</keyword>
<dbReference type="Gene3D" id="3.40.50.11060">
    <property type="entry name" value="GTPase HflX, N-terminal domain"/>
    <property type="match status" value="1"/>
</dbReference>
<dbReference type="InterPro" id="IPR006073">
    <property type="entry name" value="GTP-bd"/>
</dbReference>
<feature type="binding site" evidence="5">
    <location>
        <begin position="320"/>
        <end position="322"/>
    </location>
    <ligand>
        <name>GTP</name>
        <dbReference type="ChEBI" id="CHEBI:37565"/>
    </ligand>
</feature>